<proteinExistence type="predicted"/>
<organism evidence="3 4">
    <name type="scientific">Mytilus galloprovincialis</name>
    <name type="common">Mediterranean mussel</name>
    <dbReference type="NCBI Taxonomy" id="29158"/>
    <lineage>
        <taxon>Eukaryota</taxon>
        <taxon>Metazoa</taxon>
        <taxon>Spiralia</taxon>
        <taxon>Lophotrochozoa</taxon>
        <taxon>Mollusca</taxon>
        <taxon>Bivalvia</taxon>
        <taxon>Autobranchia</taxon>
        <taxon>Pteriomorphia</taxon>
        <taxon>Mytilida</taxon>
        <taxon>Mytiloidea</taxon>
        <taxon>Mytilidae</taxon>
        <taxon>Mytilinae</taxon>
        <taxon>Mytilus</taxon>
    </lineage>
</organism>
<keyword evidence="1" id="KW-0175">Coiled coil</keyword>
<reference evidence="3" key="1">
    <citation type="submission" date="2018-11" db="EMBL/GenBank/DDBJ databases">
        <authorList>
            <person name="Alioto T."/>
            <person name="Alioto T."/>
        </authorList>
    </citation>
    <scope>NUCLEOTIDE SEQUENCE</scope>
</reference>
<gene>
    <name evidence="3" type="ORF">MGAL_10B066793</name>
</gene>
<evidence type="ECO:0000256" key="1">
    <source>
        <dbReference type="SAM" id="Coils"/>
    </source>
</evidence>
<dbReference type="OrthoDB" id="6107191at2759"/>
<feature type="compositionally biased region" description="Basic and acidic residues" evidence="2">
    <location>
        <begin position="41"/>
        <end position="58"/>
    </location>
</feature>
<dbReference type="Proteomes" id="UP000596742">
    <property type="component" value="Unassembled WGS sequence"/>
</dbReference>
<evidence type="ECO:0000313" key="4">
    <source>
        <dbReference type="Proteomes" id="UP000596742"/>
    </source>
</evidence>
<feature type="compositionally biased region" description="Polar residues" evidence="2">
    <location>
        <begin position="1"/>
        <end position="15"/>
    </location>
</feature>
<evidence type="ECO:0000256" key="2">
    <source>
        <dbReference type="SAM" id="MobiDB-lite"/>
    </source>
</evidence>
<feature type="region of interest" description="Disordered" evidence="2">
    <location>
        <begin position="1"/>
        <end position="64"/>
    </location>
</feature>
<feature type="compositionally biased region" description="Low complexity" evidence="2">
    <location>
        <begin position="135"/>
        <end position="145"/>
    </location>
</feature>
<feature type="coiled-coil region" evidence="1">
    <location>
        <begin position="79"/>
        <end position="106"/>
    </location>
</feature>
<evidence type="ECO:0000313" key="3">
    <source>
        <dbReference type="EMBL" id="VDI29860.1"/>
    </source>
</evidence>
<dbReference type="AlphaFoldDB" id="A0A8B6E6N0"/>
<dbReference type="EMBL" id="UYJE01004634">
    <property type="protein sequence ID" value="VDI29860.1"/>
    <property type="molecule type" value="Genomic_DNA"/>
</dbReference>
<name>A0A8B6E6N0_MYTGA</name>
<sequence>MSVSTSTRDWQQNGLFSPIKIKTPPKPVVRKRRSYSPSWMKRTEVKREDLMSKKHDPFSPRPSDIVAGLTGRSLKSPVIESASNRHQLLEQQYQDLRKLMVDRNEQEKVPEVSGIFQKSAQTLHVRSATDKTSKSGKSGKSGKTSISTQSEFYLGESLSVKDFLQSNEYGSDHFSKHLSCVKKLAKRYRRSRQPRSKFKTVIEIFE</sequence>
<feature type="region of interest" description="Disordered" evidence="2">
    <location>
        <begin position="123"/>
        <end position="145"/>
    </location>
</feature>
<protein>
    <submittedName>
        <fullName evidence="3">Uncharacterized protein</fullName>
    </submittedName>
</protein>
<comment type="caution">
    <text evidence="3">The sequence shown here is derived from an EMBL/GenBank/DDBJ whole genome shotgun (WGS) entry which is preliminary data.</text>
</comment>
<keyword evidence="4" id="KW-1185">Reference proteome</keyword>
<accession>A0A8B6E6N0</accession>